<dbReference type="GO" id="GO:0006886">
    <property type="term" value="P:intracellular protein transport"/>
    <property type="evidence" value="ECO:0007669"/>
    <property type="project" value="TreeGrafter"/>
</dbReference>
<dbReference type="PROSITE" id="PS50192">
    <property type="entry name" value="T_SNARE"/>
    <property type="match status" value="1"/>
</dbReference>
<dbReference type="Proteomes" id="UP000008066">
    <property type="component" value="Unassembled WGS sequence"/>
</dbReference>
<dbReference type="STRING" id="759272.G0SE89"/>
<dbReference type="PANTHER" id="PTHR19957:SF307">
    <property type="entry name" value="PROTEIN SSO1-RELATED"/>
    <property type="match status" value="1"/>
</dbReference>
<evidence type="ECO:0000256" key="6">
    <source>
        <dbReference type="SAM" id="Coils"/>
    </source>
</evidence>
<dbReference type="GeneID" id="18260327"/>
<dbReference type="RefSeq" id="XP_006696597.1">
    <property type="nucleotide sequence ID" value="XM_006696534.1"/>
</dbReference>
<dbReference type="InterPro" id="IPR000727">
    <property type="entry name" value="T_SNARE_dom"/>
</dbReference>
<proteinExistence type="inferred from homology"/>
<dbReference type="HOGENOM" id="CLU_042423_0_0_1"/>
<dbReference type="GO" id="GO:0005484">
    <property type="term" value="F:SNAP receptor activity"/>
    <property type="evidence" value="ECO:0007669"/>
    <property type="project" value="TreeGrafter"/>
</dbReference>
<dbReference type="GO" id="GO:0006887">
    <property type="term" value="P:exocytosis"/>
    <property type="evidence" value="ECO:0007669"/>
    <property type="project" value="TreeGrafter"/>
</dbReference>
<dbReference type="CDD" id="cd15849">
    <property type="entry name" value="SNARE_Sso1"/>
    <property type="match status" value="1"/>
</dbReference>
<evidence type="ECO:0000256" key="8">
    <source>
        <dbReference type="SAM" id="Phobius"/>
    </source>
</evidence>
<dbReference type="GO" id="GO:0006906">
    <property type="term" value="P:vesicle fusion"/>
    <property type="evidence" value="ECO:0007669"/>
    <property type="project" value="TreeGrafter"/>
</dbReference>
<evidence type="ECO:0000256" key="3">
    <source>
        <dbReference type="ARBA" id="ARBA00022692"/>
    </source>
</evidence>
<gene>
    <name evidence="10" type="ORF">CTHT_0062890</name>
</gene>
<feature type="coiled-coil region" evidence="6">
    <location>
        <begin position="168"/>
        <end position="195"/>
    </location>
</feature>
<comment type="similarity">
    <text evidence="2">Belongs to the syntaxin family.</text>
</comment>
<dbReference type="eggNOG" id="KOG0810">
    <property type="taxonomic scope" value="Eukaryota"/>
</dbReference>
<feature type="region of interest" description="Disordered" evidence="7">
    <location>
        <begin position="1"/>
        <end position="81"/>
    </location>
</feature>
<accession>G0SE89</accession>
<dbReference type="GO" id="GO:0012505">
    <property type="term" value="C:endomembrane system"/>
    <property type="evidence" value="ECO:0007669"/>
    <property type="project" value="TreeGrafter"/>
</dbReference>
<dbReference type="GO" id="GO:0031201">
    <property type="term" value="C:SNARE complex"/>
    <property type="evidence" value="ECO:0007669"/>
    <property type="project" value="TreeGrafter"/>
</dbReference>
<comment type="subcellular location">
    <subcellularLocation>
        <location evidence="1">Membrane</location>
        <topology evidence="1">Single-pass type IV membrane protein</topology>
    </subcellularLocation>
</comment>
<evidence type="ECO:0000256" key="5">
    <source>
        <dbReference type="ARBA" id="ARBA00023136"/>
    </source>
</evidence>
<dbReference type="OMA" id="RWICFIL"/>
<evidence type="ECO:0000256" key="4">
    <source>
        <dbReference type="ARBA" id="ARBA00022989"/>
    </source>
</evidence>
<evidence type="ECO:0000313" key="11">
    <source>
        <dbReference type="Proteomes" id="UP000008066"/>
    </source>
</evidence>
<evidence type="ECO:0000313" key="10">
    <source>
        <dbReference type="EMBL" id="EGS18266.1"/>
    </source>
</evidence>
<feature type="transmembrane region" description="Helical" evidence="8">
    <location>
        <begin position="320"/>
        <end position="343"/>
    </location>
</feature>
<keyword evidence="4 8" id="KW-1133">Transmembrane helix</keyword>
<keyword evidence="11" id="KW-1185">Reference proteome</keyword>
<feature type="compositionally biased region" description="Low complexity" evidence="7">
    <location>
        <begin position="33"/>
        <end position="56"/>
    </location>
</feature>
<evidence type="ECO:0000256" key="7">
    <source>
        <dbReference type="SAM" id="MobiDB-lite"/>
    </source>
</evidence>
<dbReference type="Pfam" id="PF05739">
    <property type="entry name" value="SNARE"/>
    <property type="match status" value="1"/>
</dbReference>
<dbReference type="OrthoDB" id="10255013at2759"/>
<sequence length="349" mass="38893">MSYNPYAQGPSAESGYAYGQPEQHEMQPYGQQPSHYISSYDSPYSSQPAQQQQYGSMLDPVSSAGRSSSQPQQRAAAGDSVLSTTEFLARVESVRNDIRSLTGAIQQIASLHQQALASSDTTVATGPRAQLDQLVANTQVQNTSIRSQIQALKSDAERTTDGSFAIKKRQWESLNNEFKETIQKFLREEQQYKERYREQIARQYRIVNPEATEEEVQRAVDADWDDEGIFQQALRTNRLGHANAVLGAVRARHNDMVKIERSIEELLDLLQILNEQVLLQGQTLDQVAIKAEEATEHLGQANVQIEKGVQHARRARKLKWWCLGIVLLICIAIALGVGLGVALTKNATS</sequence>
<dbReference type="AlphaFoldDB" id="G0SE89"/>
<keyword evidence="3 8" id="KW-0812">Transmembrane</keyword>
<dbReference type="KEGG" id="cthr:CTHT_0062890"/>
<dbReference type="GO" id="GO:0005886">
    <property type="term" value="C:plasma membrane"/>
    <property type="evidence" value="ECO:0007669"/>
    <property type="project" value="TreeGrafter"/>
</dbReference>
<dbReference type="PANTHER" id="PTHR19957">
    <property type="entry name" value="SYNTAXIN"/>
    <property type="match status" value="1"/>
</dbReference>
<reference evidence="10 11" key="1">
    <citation type="journal article" date="2011" name="Cell">
        <title>Insight into structure and assembly of the nuclear pore complex by utilizing the genome of a eukaryotic thermophile.</title>
        <authorList>
            <person name="Amlacher S."/>
            <person name="Sarges P."/>
            <person name="Flemming D."/>
            <person name="van Noort V."/>
            <person name="Kunze R."/>
            <person name="Devos D.P."/>
            <person name="Arumugam M."/>
            <person name="Bork P."/>
            <person name="Hurt E."/>
        </authorList>
    </citation>
    <scope>NUCLEOTIDE SEQUENCE [LARGE SCALE GENOMIC DNA]</scope>
    <source>
        <strain evidence="11">DSM 1495 / CBS 144.50 / IMI 039719</strain>
    </source>
</reference>
<feature type="compositionally biased region" description="Polar residues" evidence="7">
    <location>
        <begin position="64"/>
        <end position="73"/>
    </location>
</feature>
<dbReference type="SUPFAM" id="SSF47661">
    <property type="entry name" value="t-snare proteins"/>
    <property type="match status" value="1"/>
</dbReference>
<evidence type="ECO:0000256" key="2">
    <source>
        <dbReference type="ARBA" id="ARBA00009063"/>
    </source>
</evidence>
<keyword evidence="5 8" id="KW-0472">Membrane</keyword>
<feature type="domain" description="T-SNARE coiled-coil homology" evidence="9">
    <location>
        <begin position="246"/>
        <end position="308"/>
    </location>
</feature>
<dbReference type="GO" id="GO:0048278">
    <property type="term" value="P:vesicle docking"/>
    <property type="evidence" value="ECO:0007669"/>
    <property type="project" value="TreeGrafter"/>
</dbReference>
<dbReference type="SMART" id="SM00503">
    <property type="entry name" value="SynN"/>
    <property type="match status" value="1"/>
</dbReference>
<dbReference type="InterPro" id="IPR045242">
    <property type="entry name" value="Syntaxin"/>
</dbReference>
<protein>
    <recommendedName>
        <fullName evidence="9">t-SNARE coiled-coil homology domain-containing protein</fullName>
    </recommendedName>
</protein>
<dbReference type="InterPro" id="IPR006011">
    <property type="entry name" value="Syntaxin_N"/>
</dbReference>
<dbReference type="GO" id="GO:0000149">
    <property type="term" value="F:SNARE binding"/>
    <property type="evidence" value="ECO:0007669"/>
    <property type="project" value="TreeGrafter"/>
</dbReference>
<organism evidence="11">
    <name type="scientific">Chaetomium thermophilum (strain DSM 1495 / CBS 144.50 / IMI 039719)</name>
    <name type="common">Thermochaetoides thermophila</name>
    <dbReference type="NCBI Taxonomy" id="759272"/>
    <lineage>
        <taxon>Eukaryota</taxon>
        <taxon>Fungi</taxon>
        <taxon>Dikarya</taxon>
        <taxon>Ascomycota</taxon>
        <taxon>Pezizomycotina</taxon>
        <taxon>Sordariomycetes</taxon>
        <taxon>Sordariomycetidae</taxon>
        <taxon>Sordariales</taxon>
        <taxon>Chaetomiaceae</taxon>
        <taxon>Thermochaetoides</taxon>
    </lineage>
</organism>
<evidence type="ECO:0000259" key="9">
    <source>
        <dbReference type="PROSITE" id="PS50192"/>
    </source>
</evidence>
<evidence type="ECO:0000256" key="1">
    <source>
        <dbReference type="ARBA" id="ARBA00004211"/>
    </source>
</evidence>
<dbReference type="Gene3D" id="1.20.58.70">
    <property type="match status" value="1"/>
</dbReference>
<dbReference type="InterPro" id="IPR010989">
    <property type="entry name" value="SNARE"/>
</dbReference>
<dbReference type="Pfam" id="PF00804">
    <property type="entry name" value="Syntaxin"/>
    <property type="match status" value="1"/>
</dbReference>
<keyword evidence="6" id="KW-0175">Coiled coil</keyword>
<dbReference type="EMBL" id="GL988046">
    <property type="protein sequence ID" value="EGS18266.1"/>
    <property type="molecule type" value="Genomic_DNA"/>
</dbReference>
<name>G0SE89_CHATD</name>